<dbReference type="InterPro" id="IPR027417">
    <property type="entry name" value="P-loop_NTPase"/>
</dbReference>
<evidence type="ECO:0000259" key="1">
    <source>
        <dbReference type="Pfam" id="PF03008"/>
    </source>
</evidence>
<dbReference type="Pfam" id="PF03008">
    <property type="entry name" value="DUF234"/>
    <property type="match status" value="1"/>
</dbReference>
<reference evidence="3" key="1">
    <citation type="submission" date="2012-11" db="EMBL/GenBank/DDBJ databases">
        <authorList>
            <person name="Lucero-Rivera Y.E."/>
            <person name="Tovar-Ramirez D."/>
        </authorList>
    </citation>
    <scope>NUCLEOTIDE SEQUENCE [LARGE SCALE GENOMIC DNA]</scope>
    <source>
        <strain evidence="3">Araruama</strain>
    </source>
</reference>
<dbReference type="PANTHER" id="PTHR34704:SF1">
    <property type="entry name" value="ATPASE"/>
    <property type="match status" value="1"/>
</dbReference>
<dbReference type="InterPro" id="IPR036390">
    <property type="entry name" value="WH_DNA-bd_sf"/>
</dbReference>
<protein>
    <submittedName>
        <fullName evidence="2">ATPase</fullName>
    </submittedName>
</protein>
<comment type="caution">
    <text evidence="2">The sequence shown here is derived from an EMBL/GenBank/DDBJ whole genome shotgun (WGS) entry which is preliminary data.</text>
</comment>
<evidence type="ECO:0000313" key="3">
    <source>
        <dbReference type="Proteomes" id="UP000189670"/>
    </source>
</evidence>
<feature type="domain" description="DUF234" evidence="1">
    <location>
        <begin position="204"/>
        <end position="292"/>
    </location>
</feature>
<dbReference type="PANTHER" id="PTHR34704">
    <property type="entry name" value="ATPASE"/>
    <property type="match status" value="1"/>
</dbReference>
<dbReference type="EMBL" id="ATBP01000090">
    <property type="protein sequence ID" value="ETR73077.1"/>
    <property type="molecule type" value="Genomic_DNA"/>
</dbReference>
<dbReference type="SUPFAM" id="SSF52980">
    <property type="entry name" value="Restriction endonuclease-like"/>
    <property type="match status" value="1"/>
</dbReference>
<gene>
    <name evidence="2" type="ORF">OMM_07168</name>
</gene>
<dbReference type="AlphaFoldDB" id="A0A1V1PDX6"/>
<dbReference type="Proteomes" id="UP000189670">
    <property type="component" value="Unassembled WGS sequence"/>
</dbReference>
<evidence type="ECO:0000313" key="2">
    <source>
        <dbReference type="EMBL" id="ETR73077.1"/>
    </source>
</evidence>
<dbReference type="Gene3D" id="3.40.50.300">
    <property type="entry name" value="P-loop containing nucleotide triphosphate hydrolases"/>
    <property type="match status" value="1"/>
</dbReference>
<organism evidence="2 3">
    <name type="scientific">Candidatus Magnetoglobus multicellularis str. Araruama</name>
    <dbReference type="NCBI Taxonomy" id="890399"/>
    <lineage>
        <taxon>Bacteria</taxon>
        <taxon>Pseudomonadati</taxon>
        <taxon>Thermodesulfobacteriota</taxon>
        <taxon>Desulfobacteria</taxon>
        <taxon>Desulfobacterales</taxon>
        <taxon>Desulfobacteraceae</taxon>
        <taxon>Candidatus Magnetoglobus</taxon>
    </lineage>
</organism>
<dbReference type="SUPFAM" id="SSF46785">
    <property type="entry name" value="Winged helix' DNA-binding domain"/>
    <property type="match status" value="1"/>
</dbReference>
<dbReference type="InterPro" id="IPR004256">
    <property type="entry name" value="DUF234"/>
</dbReference>
<sequence>MVKVIPGCSSIFQRVWDLNFQHKQIHLILCGSVLSMMHSETLAYDAPLYGRRTSNIHLKAMKFENIKDFIPQISPEDAMRVYASFGTVPKYLEMYDNKLDFMNNISNNILNKNAYLYQEVKFLLKEEKGDGPTYFSLLQTISMGERKLGNIAKKLQIPSNHLTRYLMKLMDLNIIEKEVPVTESNPLKSKLGRYRIIDKFVDFWFYYVYKNSSMLEIGQCSYVLEEIEKTFNQRFVSFVFEDYAKECLIENPMKYLGFVPLKIGRWWNKNSEIDLVAIGDNNIALIECKWQNQPVGIHTYQDIVKKTQYIQTSLPVTYVFFAKKGFHNSLKDIPDLKTYSYIN</sequence>
<dbReference type="SUPFAM" id="SSF52540">
    <property type="entry name" value="P-loop containing nucleoside triphosphate hydrolases"/>
    <property type="match status" value="1"/>
</dbReference>
<name>A0A1V1PDX6_9BACT</name>
<proteinExistence type="predicted"/>
<accession>A0A1V1PDX6</accession>
<dbReference type="InterPro" id="IPR011335">
    <property type="entry name" value="Restrct_endonuc-II-like"/>
</dbReference>